<feature type="transmembrane region" description="Helical" evidence="14">
    <location>
        <begin position="300"/>
        <end position="321"/>
    </location>
</feature>
<keyword evidence="8" id="KW-0067">ATP-binding</keyword>
<keyword evidence="17" id="KW-1185">Reference proteome</keyword>
<evidence type="ECO:0000256" key="9">
    <source>
        <dbReference type="ARBA" id="ARBA00022989"/>
    </source>
</evidence>
<keyword evidence="3" id="KW-0808">Transferase</keyword>
<keyword evidence="11 14" id="KW-0472">Membrane</keyword>
<evidence type="ECO:0000256" key="12">
    <source>
        <dbReference type="ARBA" id="ARBA00023160"/>
    </source>
</evidence>
<reference evidence="16" key="1">
    <citation type="submission" date="2023-03" db="EMBL/GenBank/DDBJ databases">
        <authorList>
            <person name="Steffen K."/>
            <person name="Cardenas P."/>
        </authorList>
    </citation>
    <scope>NUCLEOTIDE SEQUENCE</scope>
</reference>
<evidence type="ECO:0000256" key="7">
    <source>
        <dbReference type="ARBA" id="ARBA00022832"/>
    </source>
</evidence>
<protein>
    <submittedName>
        <fullName evidence="16">Elongation of very long chain fatty acids protein 4</fullName>
    </submittedName>
</protein>
<dbReference type="GO" id="GO:0016020">
    <property type="term" value="C:membrane"/>
    <property type="evidence" value="ECO:0007669"/>
    <property type="project" value="UniProtKB-SubCell"/>
</dbReference>
<dbReference type="GO" id="GO:0009922">
    <property type="term" value="F:fatty acid elongase activity"/>
    <property type="evidence" value="ECO:0007669"/>
    <property type="project" value="InterPro"/>
</dbReference>
<dbReference type="Gene3D" id="1.10.510.10">
    <property type="entry name" value="Transferase(Phosphotransferase) domain 1"/>
    <property type="match status" value="1"/>
</dbReference>
<dbReference type="Proteomes" id="UP001174909">
    <property type="component" value="Unassembled WGS sequence"/>
</dbReference>
<evidence type="ECO:0000256" key="6">
    <source>
        <dbReference type="ARBA" id="ARBA00022777"/>
    </source>
</evidence>
<name>A0AA35RZU9_GEOBA</name>
<keyword evidence="5" id="KW-0547">Nucleotide-binding</keyword>
<keyword evidence="10" id="KW-0443">Lipid metabolism</keyword>
<gene>
    <name evidence="16" type="ORF">GBAR_LOCUS12418</name>
</gene>
<dbReference type="InterPro" id="IPR008266">
    <property type="entry name" value="Tyr_kinase_AS"/>
</dbReference>
<comment type="caution">
    <text evidence="16">The sequence shown here is derived from an EMBL/GenBank/DDBJ whole genome shotgun (WGS) entry which is preliminary data.</text>
</comment>
<dbReference type="InterPro" id="IPR011009">
    <property type="entry name" value="Kinase-like_dom_sf"/>
</dbReference>
<dbReference type="GO" id="GO:0005524">
    <property type="term" value="F:ATP binding"/>
    <property type="evidence" value="ECO:0007669"/>
    <property type="project" value="UniProtKB-KW"/>
</dbReference>
<feature type="domain" description="Protein kinase" evidence="15">
    <location>
        <begin position="1"/>
        <end position="202"/>
    </location>
</feature>
<evidence type="ECO:0000313" key="17">
    <source>
        <dbReference type="Proteomes" id="UP001174909"/>
    </source>
</evidence>
<feature type="transmembrane region" description="Helical" evidence="14">
    <location>
        <begin position="327"/>
        <end position="347"/>
    </location>
</feature>
<keyword evidence="9 14" id="KW-1133">Transmembrane helix</keyword>
<evidence type="ECO:0000256" key="11">
    <source>
        <dbReference type="ARBA" id="ARBA00023136"/>
    </source>
</evidence>
<evidence type="ECO:0000256" key="2">
    <source>
        <dbReference type="ARBA" id="ARBA00022516"/>
    </source>
</evidence>
<evidence type="ECO:0000256" key="5">
    <source>
        <dbReference type="ARBA" id="ARBA00022741"/>
    </source>
</evidence>
<dbReference type="InterPro" id="IPR000719">
    <property type="entry name" value="Prot_kinase_dom"/>
</dbReference>
<sequence>MEKLATSLHDILDPEPPPPTKPFVPVSLKRSVLHDVARGLSFLHSHSPPIIHRDLSARNVLLNEGMVAKIADLGMARIVPSLRASTMTKAPGASIYMPPEALEDKSRYDVTIDIFSLGVLAIFTLSQMFPDPLAAAYIDDSGRMVGRTELERRGNYMREVTRQFREGHPLIQMIQRCLKNRMRERPTIQRVMGLLEEARAEIEDGEYDVNKLSLAQLLQSTSLEEQVQTLRAEKTLMKKSQKTTPTPKQVMSGARPSSSYNPESGDWSELPRSPVKGLCYDLTQWSADPRVKDWMWMQSPFPTIVMATLYLLFVRVAPGYMKDREPYQMKAFLFIFNTAIVLLNAYLTKEMIEGMFGAGYNWICTPMAYSYHPSQMKWCF</sequence>
<evidence type="ECO:0000256" key="4">
    <source>
        <dbReference type="ARBA" id="ARBA00022692"/>
    </source>
</evidence>
<comment type="subcellular location">
    <subcellularLocation>
        <location evidence="1">Membrane</location>
        <topology evidence="1">Multi-pass membrane protein</topology>
    </subcellularLocation>
</comment>
<evidence type="ECO:0000256" key="3">
    <source>
        <dbReference type="ARBA" id="ARBA00022679"/>
    </source>
</evidence>
<evidence type="ECO:0000256" key="1">
    <source>
        <dbReference type="ARBA" id="ARBA00004141"/>
    </source>
</evidence>
<evidence type="ECO:0000256" key="8">
    <source>
        <dbReference type="ARBA" id="ARBA00022840"/>
    </source>
</evidence>
<dbReference type="InterPro" id="IPR002076">
    <property type="entry name" value="ELO_fam"/>
</dbReference>
<keyword evidence="6" id="KW-0418">Kinase</keyword>
<dbReference type="GO" id="GO:0006633">
    <property type="term" value="P:fatty acid biosynthetic process"/>
    <property type="evidence" value="ECO:0007669"/>
    <property type="project" value="UniProtKB-KW"/>
</dbReference>
<proteinExistence type="predicted"/>
<dbReference type="InterPro" id="IPR051681">
    <property type="entry name" value="Ser/Thr_Kinases-Pseudokinases"/>
</dbReference>
<feature type="region of interest" description="Disordered" evidence="13">
    <location>
        <begin position="237"/>
        <end position="268"/>
    </location>
</feature>
<dbReference type="PROSITE" id="PS50011">
    <property type="entry name" value="PROTEIN_KINASE_DOM"/>
    <property type="match status" value="1"/>
</dbReference>
<dbReference type="Pfam" id="PF00069">
    <property type="entry name" value="Pkinase"/>
    <property type="match status" value="1"/>
</dbReference>
<dbReference type="SUPFAM" id="SSF56112">
    <property type="entry name" value="Protein kinase-like (PK-like)"/>
    <property type="match status" value="1"/>
</dbReference>
<dbReference type="Pfam" id="PF01151">
    <property type="entry name" value="ELO"/>
    <property type="match status" value="1"/>
</dbReference>
<dbReference type="AlphaFoldDB" id="A0AA35RZU9"/>
<evidence type="ECO:0000256" key="14">
    <source>
        <dbReference type="SAM" id="Phobius"/>
    </source>
</evidence>
<dbReference type="EMBL" id="CASHTH010001849">
    <property type="protein sequence ID" value="CAI8020825.1"/>
    <property type="molecule type" value="Genomic_DNA"/>
</dbReference>
<keyword evidence="2" id="KW-0444">Lipid biosynthesis</keyword>
<dbReference type="PROSITE" id="PS00109">
    <property type="entry name" value="PROTEIN_KINASE_TYR"/>
    <property type="match status" value="1"/>
</dbReference>
<evidence type="ECO:0000313" key="16">
    <source>
        <dbReference type="EMBL" id="CAI8020825.1"/>
    </source>
</evidence>
<dbReference type="PANTHER" id="PTHR44329">
    <property type="entry name" value="SERINE/THREONINE-PROTEIN KINASE TNNI3K-RELATED"/>
    <property type="match status" value="1"/>
</dbReference>
<dbReference type="GO" id="GO:0004674">
    <property type="term" value="F:protein serine/threonine kinase activity"/>
    <property type="evidence" value="ECO:0007669"/>
    <property type="project" value="TreeGrafter"/>
</dbReference>
<organism evidence="16 17">
    <name type="scientific">Geodia barretti</name>
    <name type="common">Barrett's horny sponge</name>
    <dbReference type="NCBI Taxonomy" id="519541"/>
    <lineage>
        <taxon>Eukaryota</taxon>
        <taxon>Metazoa</taxon>
        <taxon>Porifera</taxon>
        <taxon>Demospongiae</taxon>
        <taxon>Heteroscleromorpha</taxon>
        <taxon>Tetractinellida</taxon>
        <taxon>Astrophorina</taxon>
        <taxon>Geodiidae</taxon>
        <taxon>Geodia</taxon>
    </lineage>
</organism>
<evidence type="ECO:0000256" key="10">
    <source>
        <dbReference type="ARBA" id="ARBA00023098"/>
    </source>
</evidence>
<keyword evidence="7" id="KW-0276">Fatty acid metabolism</keyword>
<evidence type="ECO:0000259" key="15">
    <source>
        <dbReference type="PROSITE" id="PS50011"/>
    </source>
</evidence>
<evidence type="ECO:0000256" key="13">
    <source>
        <dbReference type="SAM" id="MobiDB-lite"/>
    </source>
</evidence>
<accession>A0AA35RZU9</accession>
<keyword evidence="12" id="KW-0275">Fatty acid biosynthesis</keyword>
<dbReference type="PANTHER" id="PTHR44329:SF288">
    <property type="entry name" value="MITOGEN-ACTIVATED PROTEIN KINASE KINASE KINASE 20"/>
    <property type="match status" value="1"/>
</dbReference>
<keyword evidence="4 14" id="KW-0812">Transmembrane</keyword>